<reference evidence="1" key="2">
    <citation type="submission" date="2020-05" db="UniProtKB">
        <authorList>
            <consortium name="EnsemblMetazoa"/>
        </authorList>
    </citation>
    <scope>IDENTIFICATION</scope>
    <source>
        <strain evidence="1">WRAIR2</strain>
    </source>
</reference>
<organism evidence="1 2">
    <name type="scientific">Anopheles dirus</name>
    <dbReference type="NCBI Taxonomy" id="7168"/>
    <lineage>
        <taxon>Eukaryota</taxon>
        <taxon>Metazoa</taxon>
        <taxon>Ecdysozoa</taxon>
        <taxon>Arthropoda</taxon>
        <taxon>Hexapoda</taxon>
        <taxon>Insecta</taxon>
        <taxon>Pterygota</taxon>
        <taxon>Neoptera</taxon>
        <taxon>Endopterygota</taxon>
        <taxon>Diptera</taxon>
        <taxon>Nematocera</taxon>
        <taxon>Culicoidea</taxon>
        <taxon>Culicidae</taxon>
        <taxon>Anophelinae</taxon>
        <taxon>Anopheles</taxon>
    </lineage>
</organism>
<dbReference type="AlphaFoldDB" id="A0A182NVZ8"/>
<evidence type="ECO:0000313" key="1">
    <source>
        <dbReference type="EnsemblMetazoa" id="ADIR014087-PA"/>
    </source>
</evidence>
<accession>A0A182NVZ8</accession>
<keyword evidence="2" id="KW-1185">Reference proteome</keyword>
<dbReference type="VEuPathDB" id="VectorBase:ADIR014087"/>
<sequence length="33" mass="3765">MFVRVCAPAFQTKNKWAFGQEATVAAESSRRNY</sequence>
<name>A0A182NVZ8_9DIPT</name>
<protein>
    <submittedName>
        <fullName evidence="1">Uncharacterized protein</fullName>
    </submittedName>
</protein>
<dbReference type="Proteomes" id="UP000075884">
    <property type="component" value="Unassembled WGS sequence"/>
</dbReference>
<proteinExistence type="predicted"/>
<reference evidence="2" key="1">
    <citation type="submission" date="2013-03" db="EMBL/GenBank/DDBJ databases">
        <title>The Genome Sequence of Anopheles dirus WRAIR2.</title>
        <authorList>
            <consortium name="The Broad Institute Genomics Platform"/>
            <person name="Neafsey D.E."/>
            <person name="Walton C."/>
            <person name="Walker B."/>
            <person name="Young S.K."/>
            <person name="Zeng Q."/>
            <person name="Gargeya S."/>
            <person name="Fitzgerald M."/>
            <person name="Haas B."/>
            <person name="Abouelleil A."/>
            <person name="Allen A.W."/>
            <person name="Alvarado L."/>
            <person name="Arachchi H.M."/>
            <person name="Berlin A.M."/>
            <person name="Chapman S.B."/>
            <person name="Gainer-Dewar J."/>
            <person name="Goldberg J."/>
            <person name="Griggs A."/>
            <person name="Gujja S."/>
            <person name="Hansen M."/>
            <person name="Howarth C."/>
            <person name="Imamovic A."/>
            <person name="Ireland A."/>
            <person name="Larimer J."/>
            <person name="McCowan C."/>
            <person name="Murphy C."/>
            <person name="Pearson M."/>
            <person name="Poon T.W."/>
            <person name="Priest M."/>
            <person name="Roberts A."/>
            <person name="Saif S."/>
            <person name="Shea T."/>
            <person name="Sisk P."/>
            <person name="Sykes S."/>
            <person name="Wortman J."/>
            <person name="Nusbaum C."/>
            <person name="Birren B."/>
        </authorList>
    </citation>
    <scope>NUCLEOTIDE SEQUENCE [LARGE SCALE GENOMIC DNA]</scope>
    <source>
        <strain evidence="2">WRAIR2</strain>
    </source>
</reference>
<dbReference type="EnsemblMetazoa" id="ADIR014087-RA">
    <property type="protein sequence ID" value="ADIR014087-PA"/>
    <property type="gene ID" value="ADIR014087"/>
</dbReference>
<evidence type="ECO:0000313" key="2">
    <source>
        <dbReference type="Proteomes" id="UP000075884"/>
    </source>
</evidence>